<feature type="compositionally biased region" description="Polar residues" evidence="6">
    <location>
        <begin position="331"/>
        <end position="348"/>
    </location>
</feature>
<evidence type="ECO:0000259" key="7">
    <source>
        <dbReference type="PROSITE" id="PS50002"/>
    </source>
</evidence>
<feature type="domain" description="SH3" evidence="7">
    <location>
        <begin position="867"/>
        <end position="926"/>
    </location>
</feature>
<evidence type="ECO:0000313" key="9">
    <source>
        <dbReference type="Proteomes" id="UP001557470"/>
    </source>
</evidence>
<evidence type="ECO:0000256" key="5">
    <source>
        <dbReference type="PROSITE-ProRule" id="PRU00192"/>
    </source>
</evidence>
<sequence length="1174" mass="127707">MAESQIEEEELRDMQEIRSRNQATDQAERNKPEGFHSSQGPLSSIRAAIKRTRTSSPSEKNRDRRRPDITILSAGPLAASTWFPGSSGEFTATPPPTQLSWGGSIQTDAQLPPSYEQVIKEKTQETVVTPTAAPRRLTTTTIATQTVLVDDDSIAGPECSAVALKPTETNQATVKVKPQKPPRPDLPKPLQSDSSAGTAVFKSGLLEVDATTTTTASQHSQSASISPIPHAPPHITSITVHWDVPVKPSEPSPITTDSSKPKLLLITEPVPTERPTPLPRLKSRKQSEVQTLIRLGENGSTALADKADEAPQPGKYLQELIDAFHPEDRCNQNSDSSDYQTPTDGSDQSCEDADGEMSTAHSQRNIRARIEAFESQEGGEESEFKRPEPRPRNMQLKPPVISAKPAPTLAPKPSFNRSNVRNNYQEPTSISSGNSVPSNPAPAPRPLLPIKPSFVAPKEVVLESPGPSVTANTPQMQLSIADRAKILFHKEEDEPRMVPPTPPEKPQKEPPGLNLNQNNHNSSSIPQEAKEDKEYTNNPFRKDVPFSVDNPFSMDDPFIKDDPFRKDDPFSYVPAMPLSNPVGGGTAISRPTVTRRPTTIRVPSTSNLLIEDQDSPPPLPAQMPVGSLPPPPVTRKQNFSTRIPSQDLLNPEPVRVPPPRPGGAIALHPRSVSFQSDHIPGLPPRPGGAMLLPPRSRSVSFDSEPIPGLPPRPGGGKVPPTRPPPAKAGPGRPPQPRADGIRQTPSIRREPTPSVNQFQAQKPKRKGPILPPRPNPGHRLYNSYMLELPHGIAEFDYNGREAGELSFQKNEVMLLVEQLDSETFECQVGDIQGTVQKSHMKIITPLSSLAAKPAGQGASPVGSRRDSNGLQVQALHDFTPEGPGELGLRAGDVVTNVEQVDSEWYRGSCRGSAGFFPISFVKVLSSPPTPVGSVKARRPSDAVSGPRCVARFDFDGEQSDELTFSEGDVIQLKEYVDEEWARGQIGTHSGVFPLSFVDIVEDLPPPPQLQRRQSAAIKVAMPGMVSSTNFREAAKPLQAPTSAGVEWAVAQYDYEGQSAEDLSFQQGDRILVTQNIDTEWCSGRLNGREGFFPRCYVQTSSGRTPVLNKPQAVPNGVGARGKALYNFTAESDEELSMKVGDIVTNLESIDSEWFIGELRGKRALLPKNYVQVLA</sequence>
<dbReference type="SUPFAM" id="SSF50044">
    <property type="entry name" value="SH3-domain"/>
    <property type="match status" value="5"/>
</dbReference>
<feature type="domain" description="SH3" evidence="7">
    <location>
        <begin position="1116"/>
        <end position="1174"/>
    </location>
</feature>
<feature type="compositionally biased region" description="Polar residues" evidence="6">
    <location>
        <begin position="467"/>
        <end position="478"/>
    </location>
</feature>
<evidence type="ECO:0000256" key="4">
    <source>
        <dbReference type="ARBA" id="ARBA00023136"/>
    </source>
</evidence>
<feature type="compositionally biased region" description="Polar residues" evidence="6">
    <location>
        <begin position="635"/>
        <end position="648"/>
    </location>
</feature>
<dbReference type="PANTHER" id="PTHR14167">
    <property type="entry name" value="SH3 DOMAIN-CONTAINING"/>
    <property type="match status" value="1"/>
</dbReference>
<feature type="compositionally biased region" description="Pro residues" evidence="6">
    <location>
        <begin position="439"/>
        <end position="449"/>
    </location>
</feature>
<evidence type="ECO:0000256" key="1">
    <source>
        <dbReference type="ARBA" id="ARBA00004170"/>
    </source>
</evidence>
<dbReference type="InterPro" id="IPR050384">
    <property type="entry name" value="Endophilin_SH3RF"/>
</dbReference>
<feature type="compositionally biased region" description="Basic and acidic residues" evidence="6">
    <location>
        <begin position="382"/>
        <end position="391"/>
    </location>
</feature>
<feature type="domain" description="SH3" evidence="7">
    <location>
        <begin position="1043"/>
        <end position="1102"/>
    </location>
</feature>
<dbReference type="Gene3D" id="2.30.30.40">
    <property type="entry name" value="SH3 Domains"/>
    <property type="match status" value="5"/>
</dbReference>
<proteinExistence type="predicted"/>
<dbReference type="PANTHER" id="PTHR14167:SF81">
    <property type="entry name" value="ENDOPHILIN-A"/>
    <property type="match status" value="1"/>
</dbReference>
<dbReference type="EMBL" id="JAGEUA010000001">
    <property type="protein sequence ID" value="KAL1023737.1"/>
    <property type="molecule type" value="Genomic_DNA"/>
</dbReference>
<feature type="domain" description="SH3" evidence="7">
    <location>
        <begin position="943"/>
        <end position="1002"/>
    </location>
</feature>
<dbReference type="PRINTS" id="PR00499">
    <property type="entry name" value="P67PHOX"/>
</dbReference>
<accession>A0ABD0YEW6</accession>
<dbReference type="Pfam" id="PF14604">
    <property type="entry name" value="SH3_9"/>
    <property type="match status" value="1"/>
</dbReference>
<feature type="compositionally biased region" description="Low complexity" evidence="6">
    <location>
        <begin position="212"/>
        <end position="239"/>
    </location>
</feature>
<gene>
    <name evidence="8" type="ORF">UPYG_G00045380</name>
</gene>
<evidence type="ECO:0000313" key="8">
    <source>
        <dbReference type="EMBL" id="KAL1023737.1"/>
    </source>
</evidence>
<dbReference type="AlphaFoldDB" id="A0ABD0YEW6"/>
<comment type="subcellular location">
    <subcellularLocation>
        <location evidence="1">Membrane</location>
        <topology evidence="1">Peripheral membrane protein</topology>
    </subcellularLocation>
</comment>
<dbReference type="InterPro" id="IPR036028">
    <property type="entry name" value="SH3-like_dom_sf"/>
</dbReference>
<feature type="region of interest" description="Disordered" evidence="6">
    <location>
        <begin position="212"/>
        <end position="450"/>
    </location>
</feature>
<feature type="region of interest" description="Disordered" evidence="6">
    <location>
        <begin position="1"/>
        <end position="104"/>
    </location>
</feature>
<dbReference type="CDD" id="cd11816">
    <property type="entry name" value="SH3_Eve1_3"/>
    <property type="match status" value="1"/>
</dbReference>
<reference evidence="8 9" key="1">
    <citation type="submission" date="2024-06" db="EMBL/GenBank/DDBJ databases">
        <authorList>
            <person name="Pan Q."/>
            <person name="Wen M."/>
            <person name="Jouanno E."/>
            <person name="Zahm M."/>
            <person name="Klopp C."/>
            <person name="Cabau C."/>
            <person name="Louis A."/>
            <person name="Berthelot C."/>
            <person name="Parey E."/>
            <person name="Roest Crollius H."/>
            <person name="Montfort J."/>
            <person name="Robinson-Rechavi M."/>
            <person name="Bouchez O."/>
            <person name="Lampietro C."/>
            <person name="Lopez Roques C."/>
            <person name="Donnadieu C."/>
            <person name="Postlethwait J."/>
            <person name="Bobe J."/>
            <person name="Verreycken H."/>
            <person name="Guiguen Y."/>
        </authorList>
    </citation>
    <scope>NUCLEOTIDE SEQUENCE [LARGE SCALE GENOMIC DNA]</scope>
    <source>
        <strain evidence="8">Up_M1</strain>
        <tissue evidence="8">Testis</tissue>
    </source>
</reference>
<evidence type="ECO:0000256" key="6">
    <source>
        <dbReference type="SAM" id="MobiDB-lite"/>
    </source>
</evidence>
<dbReference type="InterPro" id="IPR035835">
    <property type="entry name" value="Eve1_SH3_3"/>
</dbReference>
<feature type="domain" description="SH3" evidence="7">
    <location>
        <begin position="786"/>
        <end position="845"/>
    </location>
</feature>
<keyword evidence="9" id="KW-1185">Reference proteome</keyword>
<name>A0ABD0YEW6_UMBPY</name>
<feature type="compositionally biased region" description="Low complexity" evidence="6">
    <location>
        <begin position="510"/>
        <end position="524"/>
    </location>
</feature>
<dbReference type="InterPro" id="IPR001452">
    <property type="entry name" value="SH3_domain"/>
</dbReference>
<feature type="region of interest" description="Disordered" evidence="6">
    <location>
        <begin position="574"/>
        <end position="778"/>
    </location>
</feature>
<feature type="region of interest" description="Disordered" evidence="6">
    <location>
        <begin position="170"/>
        <end position="196"/>
    </location>
</feature>
<dbReference type="Proteomes" id="UP001557470">
    <property type="component" value="Unassembled WGS sequence"/>
</dbReference>
<feature type="compositionally biased region" description="Pro residues" evidence="6">
    <location>
        <begin position="720"/>
        <end position="736"/>
    </location>
</feature>
<keyword evidence="4" id="KW-0472">Membrane</keyword>
<dbReference type="Pfam" id="PF00018">
    <property type="entry name" value="SH3_1"/>
    <property type="match status" value="4"/>
</dbReference>
<feature type="compositionally biased region" description="Pro residues" evidence="6">
    <location>
        <begin position="615"/>
        <end position="633"/>
    </location>
</feature>
<organism evidence="8 9">
    <name type="scientific">Umbra pygmaea</name>
    <name type="common">Eastern mudminnow</name>
    <dbReference type="NCBI Taxonomy" id="75934"/>
    <lineage>
        <taxon>Eukaryota</taxon>
        <taxon>Metazoa</taxon>
        <taxon>Chordata</taxon>
        <taxon>Craniata</taxon>
        <taxon>Vertebrata</taxon>
        <taxon>Euteleostomi</taxon>
        <taxon>Actinopterygii</taxon>
        <taxon>Neopterygii</taxon>
        <taxon>Teleostei</taxon>
        <taxon>Protacanthopterygii</taxon>
        <taxon>Esociformes</taxon>
        <taxon>Umbridae</taxon>
        <taxon>Umbra</taxon>
    </lineage>
</organism>
<feature type="compositionally biased region" description="Basic and acidic residues" evidence="6">
    <location>
        <begin position="528"/>
        <end position="544"/>
    </location>
</feature>
<evidence type="ECO:0000256" key="2">
    <source>
        <dbReference type="ARBA" id="ARBA00022443"/>
    </source>
</evidence>
<feature type="region of interest" description="Disordered" evidence="6">
    <location>
        <begin position="464"/>
        <end position="549"/>
    </location>
</feature>
<dbReference type="PRINTS" id="PR00452">
    <property type="entry name" value="SH3DOMAIN"/>
</dbReference>
<evidence type="ECO:0000256" key="3">
    <source>
        <dbReference type="ARBA" id="ARBA00023054"/>
    </source>
</evidence>
<protein>
    <recommendedName>
        <fullName evidence="7">SH3 domain-containing protein</fullName>
    </recommendedName>
</protein>
<feature type="compositionally biased region" description="Low complexity" evidence="6">
    <location>
        <begin position="588"/>
        <end position="606"/>
    </location>
</feature>
<keyword evidence="2 5" id="KW-0728">SH3 domain</keyword>
<dbReference type="SMART" id="SM00326">
    <property type="entry name" value="SH3"/>
    <property type="match status" value="5"/>
</dbReference>
<feature type="compositionally biased region" description="Polar residues" evidence="6">
    <location>
        <begin position="415"/>
        <end position="438"/>
    </location>
</feature>
<keyword evidence="3" id="KW-0175">Coiled coil</keyword>
<dbReference type="PROSITE" id="PS50002">
    <property type="entry name" value="SH3"/>
    <property type="match status" value="5"/>
</dbReference>
<comment type="caution">
    <text evidence="8">The sequence shown here is derived from an EMBL/GenBank/DDBJ whole genome shotgun (WGS) entry which is preliminary data.</text>
</comment>
<feature type="compositionally biased region" description="Acidic residues" evidence="6">
    <location>
        <begin position="1"/>
        <end position="11"/>
    </location>
</feature>
<feature type="compositionally biased region" description="Basic and acidic residues" evidence="6">
    <location>
        <begin position="59"/>
        <end position="68"/>
    </location>
</feature>
<feature type="compositionally biased region" description="Basic and acidic residues" evidence="6">
    <location>
        <begin position="482"/>
        <end position="496"/>
    </location>
</feature>